<feature type="transmembrane region" description="Helical" evidence="7">
    <location>
        <begin position="44"/>
        <end position="70"/>
    </location>
</feature>
<dbReference type="InterPro" id="IPR007168">
    <property type="entry name" value="Phageshock_PspC_N"/>
</dbReference>
<dbReference type="PANTHER" id="PTHR33885">
    <property type="entry name" value="PHAGE SHOCK PROTEIN C"/>
    <property type="match status" value="1"/>
</dbReference>
<dbReference type="GO" id="GO:0005886">
    <property type="term" value="C:plasma membrane"/>
    <property type="evidence" value="ECO:0007669"/>
    <property type="project" value="UniProtKB-SubCell"/>
</dbReference>
<keyword evidence="3 7" id="KW-0812">Transmembrane</keyword>
<evidence type="ECO:0000256" key="5">
    <source>
        <dbReference type="ARBA" id="ARBA00023136"/>
    </source>
</evidence>
<organism evidence="10">
    <name type="scientific">bioreactor metagenome</name>
    <dbReference type="NCBI Taxonomy" id="1076179"/>
    <lineage>
        <taxon>unclassified sequences</taxon>
        <taxon>metagenomes</taxon>
        <taxon>ecological metagenomes</taxon>
    </lineage>
</organism>
<comment type="subcellular location">
    <subcellularLocation>
        <location evidence="1">Cell membrane</location>
        <topology evidence="1">Single-pass membrane protein</topology>
    </subcellularLocation>
</comment>
<keyword evidence="5 7" id="KW-0472">Membrane</keyword>
<feature type="transmembrane region" description="Helical" evidence="7">
    <location>
        <begin position="160"/>
        <end position="177"/>
    </location>
</feature>
<sequence length="201" mass="21877">MLRQTIENKKHVMSDTRLYRSVHGRVIGGVAGGLADFFGMDPTIVRLIFVLLVIFGGSGVLLYLILWIILPEKNQYTGYFAGNMPPNPAPSGSDTGKGETYEGFEQGKPSQPFNQGAAATPEMQQRKKVEGSLIGGVALIFIGSLFLIERFVPRINFGDLWPVILIAIGLVLILGNLPKGIKKQGESGTIDDKSENNPQTF</sequence>
<keyword evidence="4 7" id="KW-1133">Transmembrane helix</keyword>
<evidence type="ECO:0000256" key="1">
    <source>
        <dbReference type="ARBA" id="ARBA00004162"/>
    </source>
</evidence>
<protein>
    <recommendedName>
        <fullName evidence="11">Phage shock protein PspC N-terminal domain-containing protein</fullName>
    </recommendedName>
</protein>
<feature type="region of interest" description="Disordered" evidence="6">
    <location>
        <begin position="87"/>
        <end position="121"/>
    </location>
</feature>
<feature type="transmembrane region" description="Helical" evidence="7">
    <location>
        <begin position="131"/>
        <end position="148"/>
    </location>
</feature>
<feature type="transmembrane region" description="Helical" evidence="7">
    <location>
        <begin position="21"/>
        <end position="38"/>
    </location>
</feature>
<name>A0A644UV48_9ZZZZ</name>
<evidence type="ECO:0000259" key="9">
    <source>
        <dbReference type="Pfam" id="PF18917"/>
    </source>
</evidence>
<feature type="domain" description="LiaI-LiaF-like transmembrane region" evidence="9">
    <location>
        <begin position="133"/>
        <end position="173"/>
    </location>
</feature>
<keyword evidence="2" id="KW-1003">Cell membrane</keyword>
<dbReference type="Pfam" id="PF04024">
    <property type="entry name" value="PspC"/>
    <property type="match status" value="1"/>
</dbReference>
<evidence type="ECO:0000256" key="3">
    <source>
        <dbReference type="ARBA" id="ARBA00022692"/>
    </source>
</evidence>
<proteinExistence type="predicted"/>
<dbReference type="Pfam" id="PF18917">
    <property type="entry name" value="LiaI-LiaF-like_TM1"/>
    <property type="match status" value="1"/>
</dbReference>
<evidence type="ECO:0000313" key="10">
    <source>
        <dbReference type="EMBL" id="MPL82958.1"/>
    </source>
</evidence>
<dbReference type="AlphaFoldDB" id="A0A644UV48"/>
<evidence type="ECO:0000256" key="7">
    <source>
        <dbReference type="SAM" id="Phobius"/>
    </source>
</evidence>
<dbReference type="InterPro" id="IPR052027">
    <property type="entry name" value="PspC"/>
</dbReference>
<dbReference type="PANTHER" id="PTHR33885:SF3">
    <property type="entry name" value="PHAGE SHOCK PROTEIN C"/>
    <property type="match status" value="1"/>
</dbReference>
<evidence type="ECO:0000256" key="6">
    <source>
        <dbReference type="SAM" id="MobiDB-lite"/>
    </source>
</evidence>
<feature type="region of interest" description="Disordered" evidence="6">
    <location>
        <begin position="182"/>
        <end position="201"/>
    </location>
</feature>
<comment type="caution">
    <text evidence="10">The sequence shown here is derived from an EMBL/GenBank/DDBJ whole genome shotgun (WGS) entry which is preliminary data.</text>
</comment>
<feature type="domain" description="Phage shock protein PspC N-terminal" evidence="8">
    <location>
        <begin position="17"/>
        <end position="73"/>
    </location>
</feature>
<dbReference type="EMBL" id="VSSQ01000170">
    <property type="protein sequence ID" value="MPL82958.1"/>
    <property type="molecule type" value="Genomic_DNA"/>
</dbReference>
<dbReference type="InterPro" id="IPR043726">
    <property type="entry name" value="LiaI-LiaF-like_TM1"/>
</dbReference>
<reference evidence="10" key="1">
    <citation type="submission" date="2019-08" db="EMBL/GenBank/DDBJ databases">
        <authorList>
            <person name="Kucharzyk K."/>
            <person name="Murdoch R.W."/>
            <person name="Higgins S."/>
            <person name="Loffler F."/>
        </authorList>
    </citation>
    <scope>NUCLEOTIDE SEQUENCE</scope>
</reference>
<accession>A0A644UV48</accession>
<evidence type="ECO:0000256" key="2">
    <source>
        <dbReference type="ARBA" id="ARBA00022475"/>
    </source>
</evidence>
<gene>
    <name evidence="10" type="ORF">SDC9_28908</name>
</gene>
<evidence type="ECO:0000256" key="4">
    <source>
        <dbReference type="ARBA" id="ARBA00022989"/>
    </source>
</evidence>
<evidence type="ECO:0000259" key="8">
    <source>
        <dbReference type="Pfam" id="PF04024"/>
    </source>
</evidence>
<evidence type="ECO:0008006" key="11">
    <source>
        <dbReference type="Google" id="ProtNLM"/>
    </source>
</evidence>